<gene>
    <name evidence="1" type="ORF">Tco025E_01976</name>
</gene>
<dbReference type="EMBL" id="MKKU01000074">
    <property type="protein sequence ID" value="RNF25736.1"/>
    <property type="molecule type" value="Genomic_DNA"/>
</dbReference>
<evidence type="ECO:0008006" key="3">
    <source>
        <dbReference type="Google" id="ProtNLM"/>
    </source>
</evidence>
<dbReference type="OrthoDB" id="272153at2759"/>
<proteinExistence type="predicted"/>
<reference evidence="1 2" key="1">
    <citation type="journal article" date="2018" name="BMC Genomics">
        <title>Genomic comparison of Trypanosoma conorhini and Trypanosoma rangeli to Trypanosoma cruzi strains of high and low virulence.</title>
        <authorList>
            <person name="Bradwell K.R."/>
            <person name="Koparde V.N."/>
            <person name="Matveyev A.V."/>
            <person name="Serrano M.G."/>
            <person name="Alves J.M."/>
            <person name="Parikh H."/>
            <person name="Huang B."/>
            <person name="Lee V."/>
            <person name="Espinosa-Alvarez O."/>
            <person name="Ortiz P.A."/>
            <person name="Costa-Martins A.G."/>
            <person name="Teixeira M.M."/>
            <person name="Buck G.A."/>
        </authorList>
    </citation>
    <scope>NUCLEOTIDE SEQUENCE [LARGE SCALE GENOMIC DNA]</scope>
    <source>
        <strain evidence="1 2">025E</strain>
    </source>
</reference>
<evidence type="ECO:0000313" key="1">
    <source>
        <dbReference type="EMBL" id="RNF25736.1"/>
    </source>
</evidence>
<keyword evidence="2" id="KW-1185">Reference proteome</keyword>
<dbReference type="Proteomes" id="UP000284403">
    <property type="component" value="Unassembled WGS sequence"/>
</dbReference>
<comment type="caution">
    <text evidence="1">The sequence shown here is derived from an EMBL/GenBank/DDBJ whole genome shotgun (WGS) entry which is preliminary data.</text>
</comment>
<evidence type="ECO:0000313" key="2">
    <source>
        <dbReference type="Proteomes" id="UP000284403"/>
    </source>
</evidence>
<organism evidence="1 2">
    <name type="scientific">Trypanosoma conorhini</name>
    <dbReference type="NCBI Taxonomy" id="83891"/>
    <lineage>
        <taxon>Eukaryota</taxon>
        <taxon>Discoba</taxon>
        <taxon>Euglenozoa</taxon>
        <taxon>Kinetoplastea</taxon>
        <taxon>Metakinetoplastina</taxon>
        <taxon>Trypanosomatida</taxon>
        <taxon>Trypanosomatidae</taxon>
        <taxon>Trypanosoma</taxon>
    </lineage>
</organism>
<accession>A0A422Q6Y6</accession>
<protein>
    <recommendedName>
        <fullName evidence="3">TFIIH basal transcription factor subunit</fullName>
    </recommendedName>
</protein>
<dbReference type="AlphaFoldDB" id="A0A422Q6Y6"/>
<name>A0A422Q6Y6_9TRYP</name>
<dbReference type="RefSeq" id="XP_029230942.1">
    <property type="nucleotide sequence ID" value="XM_029368912.1"/>
</dbReference>
<dbReference type="GeneID" id="40315587"/>
<sequence>MEGEMSCCICILHSSGLSCSPELLSQAAYGVSAMFRSVQASSADFVPCVAVLRANPAEGVRYAYTSCASDAPHDAEEELKDERRGVSEAVNNDTERRLGLAARFRGRSALCLQRAILRCEDAAEKCEEAAHGGVDVWRCLAGALLTACGFLRARLVGDATSDAAALEFVTAPSTRGYLMVFSDVHDAPALSFASECSFSAAALVLTRLHTTVHVFGRAALSSVAGSRLQALAHSTGGLCAPQFALSHVGYMLDGAAAETTSHDGSAVGRPARERLVERYVVRPVNLPQEPSAMFVADGSNASYLAWLCPACMAVMVRHPWEDEVGRSCPYCLLADGADGRS</sequence>